<evidence type="ECO:0000313" key="7">
    <source>
        <dbReference type="EMBL" id="MBD7963055.1"/>
    </source>
</evidence>
<evidence type="ECO:0000313" key="8">
    <source>
        <dbReference type="Proteomes" id="UP000603641"/>
    </source>
</evidence>
<dbReference type="PANTHER" id="PTHR43814">
    <property type="entry name" value="ARGININOSUCCINATE LYASE"/>
    <property type="match status" value="1"/>
</dbReference>
<dbReference type="InterPro" id="IPR009049">
    <property type="entry name" value="Argininosuccinate_lyase"/>
</dbReference>
<dbReference type="Proteomes" id="UP000603641">
    <property type="component" value="Unassembled WGS sequence"/>
</dbReference>
<accession>A0ABR8SHS9</accession>
<dbReference type="Gene3D" id="1.20.200.10">
    <property type="entry name" value="Fumarase/aspartase (Central domain)"/>
    <property type="match status" value="1"/>
</dbReference>
<dbReference type="SUPFAM" id="SSF48557">
    <property type="entry name" value="L-aspartase-like"/>
    <property type="match status" value="1"/>
</dbReference>
<gene>
    <name evidence="7" type="ORF">H9648_03235</name>
</gene>
<dbReference type="Gene3D" id="1.10.275.10">
    <property type="entry name" value="Fumarase/aspartase (N-terminal domain)"/>
    <property type="match status" value="1"/>
</dbReference>
<comment type="caution">
    <text evidence="7">The sequence shown here is derived from an EMBL/GenBank/DDBJ whole genome shotgun (WGS) entry which is preliminary data.</text>
</comment>
<dbReference type="PRINTS" id="PR00149">
    <property type="entry name" value="FUMRATELYASE"/>
</dbReference>
<evidence type="ECO:0000259" key="6">
    <source>
        <dbReference type="Pfam" id="PF00206"/>
    </source>
</evidence>
<evidence type="ECO:0000256" key="1">
    <source>
        <dbReference type="ARBA" id="ARBA00004941"/>
    </source>
</evidence>
<keyword evidence="5 7" id="KW-0456">Lyase</keyword>
<dbReference type="InterPro" id="IPR000362">
    <property type="entry name" value="Fumarate_lyase_fam"/>
</dbReference>
<protein>
    <recommendedName>
        <fullName evidence="2">argininosuccinate lyase</fullName>
        <ecNumber evidence="2">4.3.2.1</ecNumber>
    </recommendedName>
</protein>
<proteinExistence type="predicted"/>
<evidence type="ECO:0000256" key="5">
    <source>
        <dbReference type="ARBA" id="ARBA00023239"/>
    </source>
</evidence>
<dbReference type="EC" id="4.3.2.1" evidence="2"/>
<evidence type="ECO:0000256" key="2">
    <source>
        <dbReference type="ARBA" id="ARBA00012338"/>
    </source>
</evidence>
<dbReference type="Pfam" id="PF00206">
    <property type="entry name" value="Lyase_1"/>
    <property type="match status" value="1"/>
</dbReference>
<sequence>MTSQVTGRVTSPPHERYTETILYPQFDFELKNYLHHYVSIEKALIHAYKKMDLITQDEASELYYAISAVDREELHSKSKENLTDIALTLEKFIDQQMNKTVTRWHLDRSRNDFQACAQLMFGREKWLSLIEKMIGLSHLVLSRADEYRDTLMPGYTHYQSAQVISVSFYLTAISEHLIVTLKKMIDTLYKMNERSPLGSGAMSGQELPFDCDVMAKQLGFTSYVGHALVGVASRDWTLELAENLSFFGNNMSRFLTDLINWGSSEYQFIHFPDELSGISSSMPQKRNYPILERARGKTSHFSSYYVDILLGQRSTSYSNLVEVSKEAGKNVPHLLNEADYFLDLLFLIFEQMEFHKDILEDRCQEDFFGGFTLANQLTITNEIPYRKSQVIAGKFITETLKQGLHPKEVSVQLLQDICEQYGYENKLSQKELLSTFDAKLGLTKKISKGSTHPDAVQQIIFIQECELQILQKRFVEKYNEIQSGIKGLDEWIHEKGQMV</sequence>
<dbReference type="PRINTS" id="PR00145">
    <property type="entry name" value="ARGSUCLYASE"/>
</dbReference>
<dbReference type="GO" id="GO:0016829">
    <property type="term" value="F:lyase activity"/>
    <property type="evidence" value="ECO:0007669"/>
    <property type="project" value="UniProtKB-KW"/>
</dbReference>
<keyword evidence="8" id="KW-1185">Reference proteome</keyword>
<dbReference type="InterPro" id="IPR024083">
    <property type="entry name" value="Fumarase/histidase_N"/>
</dbReference>
<keyword evidence="3" id="KW-0055">Arginine biosynthesis</keyword>
<dbReference type="InterPro" id="IPR008948">
    <property type="entry name" value="L-Aspartase-like"/>
</dbReference>
<dbReference type="RefSeq" id="WP_191752407.1">
    <property type="nucleotide sequence ID" value="NZ_JACSQM010000001.1"/>
</dbReference>
<reference evidence="7 8" key="1">
    <citation type="submission" date="2020-08" db="EMBL/GenBank/DDBJ databases">
        <title>A Genomic Blueprint of the Chicken Gut Microbiome.</title>
        <authorList>
            <person name="Gilroy R."/>
            <person name="Ravi A."/>
            <person name="Getino M."/>
            <person name="Pursley I."/>
            <person name="Horton D.L."/>
            <person name="Alikhan N.-F."/>
            <person name="Baker D."/>
            <person name="Gharbi K."/>
            <person name="Hall N."/>
            <person name="Watson M."/>
            <person name="Adriaenssens E.M."/>
            <person name="Foster-Nyarko E."/>
            <person name="Jarju S."/>
            <person name="Secka A."/>
            <person name="Antonio M."/>
            <person name="Oren A."/>
            <person name="Chaudhuri R."/>
            <person name="La Ragione R.M."/>
            <person name="Hildebrand F."/>
            <person name="Pallen M.J."/>
        </authorList>
    </citation>
    <scope>NUCLEOTIDE SEQUENCE [LARGE SCALE GENOMIC DNA]</scope>
    <source>
        <strain evidence="7 8">Sa2CUA10</strain>
    </source>
</reference>
<dbReference type="PANTHER" id="PTHR43814:SF1">
    <property type="entry name" value="ARGININOSUCCINATE LYASE"/>
    <property type="match status" value="1"/>
</dbReference>
<dbReference type="InterPro" id="IPR022761">
    <property type="entry name" value="Fumarate_lyase_N"/>
</dbReference>
<name>A0ABR8SHS9_9BACL</name>
<organism evidence="7 8">
    <name type="scientific">Fictibacillus norfolkensis</name>
    <dbReference type="NCBI Taxonomy" id="2762233"/>
    <lineage>
        <taxon>Bacteria</taxon>
        <taxon>Bacillati</taxon>
        <taxon>Bacillota</taxon>
        <taxon>Bacilli</taxon>
        <taxon>Bacillales</taxon>
        <taxon>Fictibacillaceae</taxon>
        <taxon>Fictibacillus</taxon>
    </lineage>
</organism>
<feature type="domain" description="Fumarate lyase N-terminal" evidence="6">
    <location>
        <begin position="23"/>
        <end position="294"/>
    </location>
</feature>
<evidence type="ECO:0000256" key="3">
    <source>
        <dbReference type="ARBA" id="ARBA00022571"/>
    </source>
</evidence>
<dbReference type="EMBL" id="JACSQM010000001">
    <property type="protein sequence ID" value="MBD7963055.1"/>
    <property type="molecule type" value="Genomic_DNA"/>
</dbReference>
<dbReference type="Gene3D" id="1.10.40.30">
    <property type="entry name" value="Fumarase/aspartase (C-terminal domain)"/>
    <property type="match status" value="1"/>
</dbReference>
<evidence type="ECO:0000256" key="4">
    <source>
        <dbReference type="ARBA" id="ARBA00022605"/>
    </source>
</evidence>
<keyword evidence="4" id="KW-0028">Amino-acid biosynthesis</keyword>
<comment type="pathway">
    <text evidence="1">Amino-acid biosynthesis; L-arginine biosynthesis; L-arginine from L-ornithine and carbamoyl phosphate: step 3/3.</text>
</comment>